<dbReference type="OrthoDB" id="240298at2759"/>
<keyword evidence="2" id="KW-0812">Transmembrane</keyword>
<keyword evidence="4" id="KW-1133">Transmembrane helix</keyword>
<keyword evidence="14" id="KW-1185">Reference proteome</keyword>
<dbReference type="InterPro" id="IPR001623">
    <property type="entry name" value="DnaJ_domain"/>
</dbReference>
<dbReference type="GO" id="GO:0030150">
    <property type="term" value="P:protein import into mitochondrial matrix"/>
    <property type="evidence" value="ECO:0007669"/>
    <property type="project" value="TreeGrafter"/>
</dbReference>
<keyword evidence="5" id="KW-0653">Protein transport</keyword>
<dbReference type="GO" id="GO:0001671">
    <property type="term" value="F:ATPase activator activity"/>
    <property type="evidence" value="ECO:0007669"/>
    <property type="project" value="TreeGrafter"/>
</dbReference>
<name>A0A1Y1UGR2_9TREE</name>
<organism evidence="13 14">
    <name type="scientific">Kockovaella imperatae</name>
    <dbReference type="NCBI Taxonomy" id="4999"/>
    <lineage>
        <taxon>Eukaryota</taxon>
        <taxon>Fungi</taxon>
        <taxon>Dikarya</taxon>
        <taxon>Basidiomycota</taxon>
        <taxon>Agaricomycotina</taxon>
        <taxon>Tremellomycetes</taxon>
        <taxon>Tremellales</taxon>
        <taxon>Cuniculitremaceae</taxon>
        <taxon>Kockovaella</taxon>
    </lineage>
</organism>
<accession>A0A1Y1UGR2</accession>
<sequence length="100" mass="11053">MASGLVVGLGLLTAGFGGRLAWRYLSRGASQQFVRGGFKNKMDESEALQVLGLKQPITEKRLKEAHRRLMLANHPDRGGSPYLAGKVNEARVMLDKSMRR</sequence>
<dbReference type="SMART" id="SM00271">
    <property type="entry name" value="DnaJ"/>
    <property type="match status" value="1"/>
</dbReference>
<dbReference type="InterPro" id="IPR036869">
    <property type="entry name" value="J_dom_sf"/>
</dbReference>
<comment type="caution">
    <text evidence="13">The sequence shown here is derived from an EMBL/GenBank/DDBJ whole genome shotgun (WGS) entry which is preliminary data.</text>
</comment>
<evidence type="ECO:0000256" key="8">
    <source>
        <dbReference type="ARBA" id="ARBA00023186"/>
    </source>
</evidence>
<dbReference type="Gene3D" id="1.10.287.110">
    <property type="entry name" value="DnaJ domain"/>
    <property type="match status" value="1"/>
</dbReference>
<dbReference type="PANTHER" id="PTHR12763">
    <property type="match status" value="1"/>
</dbReference>
<evidence type="ECO:0000256" key="10">
    <source>
        <dbReference type="ARBA" id="ARBA00040828"/>
    </source>
</evidence>
<dbReference type="FunFam" id="1.10.287.110:FF:000001">
    <property type="entry name" value="Import inner membrane translocase subunit tim14"/>
    <property type="match status" value="1"/>
</dbReference>
<keyword evidence="5" id="KW-0813">Transport</keyword>
<feature type="domain" description="J" evidence="12">
    <location>
        <begin position="46"/>
        <end position="100"/>
    </location>
</feature>
<evidence type="ECO:0000256" key="7">
    <source>
        <dbReference type="ARBA" id="ARBA00023136"/>
    </source>
</evidence>
<dbReference type="CDD" id="cd06257">
    <property type="entry name" value="DnaJ"/>
    <property type="match status" value="1"/>
</dbReference>
<evidence type="ECO:0000256" key="6">
    <source>
        <dbReference type="ARBA" id="ARBA00023128"/>
    </source>
</evidence>
<reference evidence="13 14" key="1">
    <citation type="submission" date="2017-03" db="EMBL/GenBank/DDBJ databases">
        <title>Widespread Adenine N6-methylation of Active Genes in Fungi.</title>
        <authorList>
            <consortium name="DOE Joint Genome Institute"/>
            <person name="Mondo S.J."/>
            <person name="Dannebaum R.O."/>
            <person name="Kuo R.C."/>
            <person name="Louie K.B."/>
            <person name="Bewick A.J."/>
            <person name="Labutti K."/>
            <person name="Haridas S."/>
            <person name="Kuo A."/>
            <person name="Salamov A."/>
            <person name="Ahrendt S.R."/>
            <person name="Lau R."/>
            <person name="Bowen B.P."/>
            <person name="Lipzen A."/>
            <person name="Sullivan W."/>
            <person name="Andreopoulos W.B."/>
            <person name="Clum A."/>
            <person name="Lindquist E."/>
            <person name="Daum C."/>
            <person name="Northen T.R."/>
            <person name="Ramamoorthy G."/>
            <person name="Schmitz R.J."/>
            <person name="Gryganskyi A."/>
            <person name="Culley D."/>
            <person name="Magnuson J."/>
            <person name="James T.Y."/>
            <person name="O'Malley M.A."/>
            <person name="Stajich J.E."/>
            <person name="Spatafora J.W."/>
            <person name="Visel A."/>
            <person name="Grigoriev I.V."/>
        </authorList>
    </citation>
    <scope>NUCLEOTIDE SEQUENCE [LARGE SCALE GENOMIC DNA]</scope>
    <source>
        <strain evidence="13 14">NRRL Y-17943</strain>
    </source>
</reference>
<dbReference type="EMBL" id="NBSH01000007">
    <property type="protein sequence ID" value="ORX36717.1"/>
    <property type="molecule type" value="Genomic_DNA"/>
</dbReference>
<evidence type="ECO:0000256" key="1">
    <source>
        <dbReference type="ARBA" id="ARBA00004434"/>
    </source>
</evidence>
<dbReference type="GO" id="GO:0001405">
    <property type="term" value="C:PAM complex, Tim23 associated import motor"/>
    <property type="evidence" value="ECO:0007669"/>
    <property type="project" value="TreeGrafter"/>
</dbReference>
<dbReference type="Proteomes" id="UP000193218">
    <property type="component" value="Unassembled WGS sequence"/>
</dbReference>
<evidence type="ECO:0000313" key="13">
    <source>
        <dbReference type="EMBL" id="ORX36717.1"/>
    </source>
</evidence>
<keyword evidence="6" id="KW-0496">Mitochondrion</keyword>
<dbReference type="PROSITE" id="PS50076">
    <property type="entry name" value="DNAJ_2"/>
    <property type="match status" value="1"/>
</dbReference>
<evidence type="ECO:0000313" key="14">
    <source>
        <dbReference type="Proteomes" id="UP000193218"/>
    </source>
</evidence>
<dbReference type="InParanoid" id="A0A1Y1UGR2"/>
<dbReference type="FunCoup" id="A0A1Y1UGR2">
    <property type="interactions" value="128"/>
</dbReference>
<keyword evidence="7" id="KW-0472">Membrane</keyword>
<dbReference type="GeneID" id="33557754"/>
<evidence type="ECO:0000256" key="9">
    <source>
        <dbReference type="ARBA" id="ARBA00038105"/>
    </source>
</evidence>
<keyword evidence="5" id="KW-0811">Translocation</keyword>
<comment type="similarity">
    <text evidence="9">Belongs to the TIM14 family.</text>
</comment>
<evidence type="ECO:0000256" key="11">
    <source>
        <dbReference type="ARBA" id="ARBA00041716"/>
    </source>
</evidence>
<evidence type="ECO:0000259" key="12">
    <source>
        <dbReference type="PROSITE" id="PS50076"/>
    </source>
</evidence>
<dbReference type="PANTHER" id="PTHR12763:SF28">
    <property type="entry name" value="GEO10507P1-RELATED"/>
    <property type="match status" value="1"/>
</dbReference>
<gene>
    <name evidence="13" type="ORF">BD324DRAFT_626925</name>
</gene>
<dbReference type="AlphaFoldDB" id="A0A1Y1UGR2"/>
<evidence type="ECO:0000256" key="5">
    <source>
        <dbReference type="ARBA" id="ARBA00023010"/>
    </source>
</evidence>
<protein>
    <recommendedName>
        <fullName evidence="10">Mitochondrial import inner membrane translocase subunit TIM14</fullName>
    </recommendedName>
    <alternativeName>
        <fullName evidence="11">Presequence translocated-associated motor subunit PAM18</fullName>
    </alternativeName>
</protein>
<dbReference type="SUPFAM" id="SSF46565">
    <property type="entry name" value="Chaperone J-domain"/>
    <property type="match status" value="1"/>
</dbReference>
<proteinExistence type="inferred from homology"/>
<evidence type="ECO:0000256" key="3">
    <source>
        <dbReference type="ARBA" id="ARBA00022792"/>
    </source>
</evidence>
<dbReference type="RefSeq" id="XP_021870786.1">
    <property type="nucleotide sequence ID" value="XM_022015945.1"/>
</dbReference>
<evidence type="ECO:0000256" key="2">
    <source>
        <dbReference type="ARBA" id="ARBA00022692"/>
    </source>
</evidence>
<keyword evidence="3" id="KW-0999">Mitochondrion inner membrane</keyword>
<evidence type="ECO:0000256" key="4">
    <source>
        <dbReference type="ARBA" id="ARBA00022989"/>
    </source>
</evidence>
<keyword evidence="8" id="KW-0143">Chaperone</keyword>
<dbReference type="STRING" id="4999.A0A1Y1UGR2"/>
<comment type="subcellular location">
    <subcellularLocation>
        <location evidence="1">Mitochondrion inner membrane</location>
        <topology evidence="1">Single-pass membrane protein</topology>
    </subcellularLocation>
</comment>